<dbReference type="Gene3D" id="3.40.30.10">
    <property type="entry name" value="Glutaredoxin"/>
    <property type="match status" value="1"/>
</dbReference>
<dbReference type="Pfam" id="PF13899">
    <property type="entry name" value="Thioredoxin_7"/>
    <property type="match status" value="1"/>
</dbReference>
<reference evidence="2" key="1">
    <citation type="journal article" date="2020" name="Int. J. Syst. Evol. Microbiol.">
        <title>Alteromonas alba sp. nov., a marine bacterium isolated from the seawater of the West Pacific Ocean.</title>
        <authorList>
            <person name="Sun C."/>
            <person name="Wu Y.-H."/>
            <person name="Xamxidin M."/>
            <person name="Cheng H."/>
            <person name="Xu X.-W."/>
        </authorList>
    </citation>
    <scope>NUCLEOTIDE SEQUENCE [LARGE SCALE GENOMIC DNA]</scope>
    <source>
        <strain evidence="2">9a2</strain>
    </source>
</reference>
<evidence type="ECO:0000313" key="1">
    <source>
        <dbReference type="EMBL" id="PRO67964.1"/>
    </source>
</evidence>
<dbReference type="InterPro" id="IPR036249">
    <property type="entry name" value="Thioredoxin-like_sf"/>
</dbReference>
<gene>
    <name evidence="1" type="ORF">C6Y39_15105</name>
</gene>
<proteinExistence type="predicted"/>
<dbReference type="EMBL" id="PVNO01000028">
    <property type="protein sequence ID" value="PRO67964.1"/>
    <property type="molecule type" value="Genomic_DNA"/>
</dbReference>
<dbReference type="SUPFAM" id="SSF52833">
    <property type="entry name" value="Thioredoxin-like"/>
    <property type="match status" value="1"/>
</dbReference>
<dbReference type="Proteomes" id="UP000239539">
    <property type="component" value="Unassembled WGS sequence"/>
</dbReference>
<organism evidence="1 2">
    <name type="scientific">Alteromonas gracilis</name>
    <dbReference type="NCBI Taxonomy" id="1479524"/>
    <lineage>
        <taxon>Bacteria</taxon>
        <taxon>Pseudomonadati</taxon>
        <taxon>Pseudomonadota</taxon>
        <taxon>Gammaproteobacteria</taxon>
        <taxon>Alteromonadales</taxon>
        <taxon>Alteromonadaceae</taxon>
        <taxon>Alteromonas/Salinimonas group</taxon>
        <taxon>Alteromonas</taxon>
    </lineage>
</organism>
<comment type="caution">
    <text evidence="1">The sequence shown here is derived from an EMBL/GenBank/DDBJ whole genome shotgun (WGS) entry which is preliminary data.</text>
</comment>
<accession>A0ABX5CK77</accession>
<protein>
    <submittedName>
        <fullName evidence="1">Thioredoxin family protein</fullName>
    </submittedName>
</protein>
<sequence length="277" mass="31760">MYIFQINASFYTRLVRYIKPRLLMMWTITLIALLGGCVSTKEPSPYAYTPSPNPFQDVVRAQERALEQGKLLLVVLGAQWCHDSTGLAERFSTQEMDLILRAHYETVFVDVGTLEDRRKITERFAYPNYYATPTVMVVEPSSGALLNRTSMDIWGNADSIHLDDYLAYFSRYPAMTEMQKAQLISWKPTNEEVAYNKEQAARLQRAYDKLGPLLVEDLNGNTPEGLNALWKEAKTYRTELQKTLVKRAELTLGEKGDNGVNTKPALRHYNPFSWEQN</sequence>
<name>A0ABX5CK77_9ALTE</name>
<evidence type="ECO:0000313" key="2">
    <source>
        <dbReference type="Proteomes" id="UP000239539"/>
    </source>
</evidence>
<keyword evidence="2" id="KW-1185">Reference proteome</keyword>